<name>A0A426XMB7_ENSVE</name>
<feature type="region of interest" description="Disordered" evidence="1">
    <location>
        <begin position="62"/>
        <end position="121"/>
    </location>
</feature>
<organism evidence="2 3">
    <name type="scientific">Ensete ventricosum</name>
    <name type="common">Abyssinian banana</name>
    <name type="synonym">Musa ensete</name>
    <dbReference type="NCBI Taxonomy" id="4639"/>
    <lineage>
        <taxon>Eukaryota</taxon>
        <taxon>Viridiplantae</taxon>
        <taxon>Streptophyta</taxon>
        <taxon>Embryophyta</taxon>
        <taxon>Tracheophyta</taxon>
        <taxon>Spermatophyta</taxon>
        <taxon>Magnoliopsida</taxon>
        <taxon>Liliopsida</taxon>
        <taxon>Zingiberales</taxon>
        <taxon>Musaceae</taxon>
        <taxon>Ensete</taxon>
    </lineage>
</organism>
<dbReference type="AlphaFoldDB" id="A0A426XMB7"/>
<proteinExistence type="predicted"/>
<sequence length="121" mass="13658">MDYPLPSGTVNWGWRRNEATGKAPYRAVRTGPPADWYADRPLPSGTIEIDRWQSISVIGGRLREKEEEGETCSPHAAHPRFPRAIHHLRAKNRSRDLSPTGDSSPHVGRRKVSSCGEKNYR</sequence>
<feature type="non-terminal residue" evidence="2">
    <location>
        <position position="121"/>
    </location>
</feature>
<accession>A0A426XMB7</accession>
<comment type="caution">
    <text evidence="2">The sequence shown here is derived from an EMBL/GenBank/DDBJ whole genome shotgun (WGS) entry which is preliminary data.</text>
</comment>
<protein>
    <submittedName>
        <fullName evidence="2">Uncharacterized protein</fullName>
    </submittedName>
</protein>
<dbReference type="EMBL" id="AMZH03019263">
    <property type="protein sequence ID" value="RRT40582.1"/>
    <property type="molecule type" value="Genomic_DNA"/>
</dbReference>
<gene>
    <name evidence="2" type="ORF">B296_00050692</name>
</gene>
<feature type="compositionally biased region" description="Basic residues" evidence="1">
    <location>
        <begin position="77"/>
        <end position="92"/>
    </location>
</feature>
<reference evidence="2 3" key="1">
    <citation type="journal article" date="2014" name="Agronomy (Basel)">
        <title>A Draft Genome Sequence for Ensete ventricosum, the Drought-Tolerant Tree Against Hunger.</title>
        <authorList>
            <person name="Harrison J."/>
            <person name="Moore K.A."/>
            <person name="Paszkiewicz K."/>
            <person name="Jones T."/>
            <person name="Grant M."/>
            <person name="Ambacheew D."/>
            <person name="Muzemil S."/>
            <person name="Studholme D.J."/>
        </authorList>
    </citation>
    <scope>NUCLEOTIDE SEQUENCE [LARGE SCALE GENOMIC DNA]</scope>
</reference>
<evidence type="ECO:0000313" key="3">
    <source>
        <dbReference type="Proteomes" id="UP000287651"/>
    </source>
</evidence>
<dbReference type="Proteomes" id="UP000287651">
    <property type="component" value="Unassembled WGS sequence"/>
</dbReference>
<evidence type="ECO:0000256" key="1">
    <source>
        <dbReference type="SAM" id="MobiDB-lite"/>
    </source>
</evidence>
<evidence type="ECO:0000313" key="2">
    <source>
        <dbReference type="EMBL" id="RRT40582.1"/>
    </source>
</evidence>